<keyword evidence="3" id="KW-1185">Reference proteome</keyword>
<name>A0AAJ0BHQ3_9PEZI</name>
<reference evidence="2" key="1">
    <citation type="submission" date="2023-06" db="EMBL/GenBank/DDBJ databases">
        <title>Genome-scale phylogeny and comparative genomics of the fungal order Sordariales.</title>
        <authorList>
            <consortium name="Lawrence Berkeley National Laboratory"/>
            <person name="Hensen N."/>
            <person name="Bonometti L."/>
            <person name="Westerberg I."/>
            <person name="Brannstrom I.O."/>
            <person name="Guillou S."/>
            <person name="Cros-Aarteil S."/>
            <person name="Calhoun S."/>
            <person name="Haridas S."/>
            <person name="Kuo A."/>
            <person name="Mondo S."/>
            <person name="Pangilinan J."/>
            <person name="Riley R."/>
            <person name="Labutti K."/>
            <person name="Andreopoulos B."/>
            <person name="Lipzen A."/>
            <person name="Chen C."/>
            <person name="Yanf M."/>
            <person name="Daum C."/>
            <person name="Ng V."/>
            <person name="Clum A."/>
            <person name="Steindorff A."/>
            <person name="Ohm R."/>
            <person name="Martin F."/>
            <person name="Silar P."/>
            <person name="Natvig D."/>
            <person name="Lalanne C."/>
            <person name="Gautier V."/>
            <person name="Ament-Velasquez S.L."/>
            <person name="Kruys A."/>
            <person name="Hutchinson M.I."/>
            <person name="Powell A.J."/>
            <person name="Barry K."/>
            <person name="Miller A.N."/>
            <person name="Grigoriev I.V."/>
            <person name="Debuchy R."/>
            <person name="Gladieux P."/>
            <person name="Thoren M.H."/>
            <person name="Johannesson H."/>
        </authorList>
    </citation>
    <scope>NUCLEOTIDE SEQUENCE</scope>
    <source>
        <strain evidence="2">PSN4</strain>
    </source>
</reference>
<organism evidence="2 3">
    <name type="scientific">Echria macrotheca</name>
    <dbReference type="NCBI Taxonomy" id="438768"/>
    <lineage>
        <taxon>Eukaryota</taxon>
        <taxon>Fungi</taxon>
        <taxon>Dikarya</taxon>
        <taxon>Ascomycota</taxon>
        <taxon>Pezizomycotina</taxon>
        <taxon>Sordariomycetes</taxon>
        <taxon>Sordariomycetidae</taxon>
        <taxon>Sordariales</taxon>
        <taxon>Schizotheciaceae</taxon>
        <taxon>Echria</taxon>
    </lineage>
</organism>
<dbReference type="AlphaFoldDB" id="A0AAJ0BHQ3"/>
<comment type="caution">
    <text evidence="2">The sequence shown here is derived from an EMBL/GenBank/DDBJ whole genome shotgun (WGS) entry which is preliminary data.</text>
</comment>
<accession>A0AAJ0BHQ3</accession>
<evidence type="ECO:0000256" key="1">
    <source>
        <dbReference type="SAM" id="MobiDB-lite"/>
    </source>
</evidence>
<protein>
    <submittedName>
        <fullName evidence="2">Uncharacterized protein</fullName>
    </submittedName>
</protein>
<sequence length="147" mass="16180">MPAVDSGPAVERLECLSIGAMLLACLLLAETTAERRLLKVSQLSAEVKRSAESSLRTRGRETGPADIQSGGRPCRPHPCRAMPQWTQASQLPTRTRPGLGSANSSGREPPFAERAHNHHRHSGRRFDGRRAWPPPTRTLSRELLQFA</sequence>
<gene>
    <name evidence="2" type="ORF">QBC47DRAFT_143268</name>
</gene>
<feature type="region of interest" description="Disordered" evidence="1">
    <location>
        <begin position="45"/>
        <end position="147"/>
    </location>
</feature>
<proteinExistence type="predicted"/>
<dbReference type="Proteomes" id="UP001239445">
    <property type="component" value="Unassembled WGS sequence"/>
</dbReference>
<dbReference type="EMBL" id="MU839829">
    <property type="protein sequence ID" value="KAK1758498.1"/>
    <property type="molecule type" value="Genomic_DNA"/>
</dbReference>
<feature type="compositionally biased region" description="Polar residues" evidence="1">
    <location>
        <begin position="84"/>
        <end position="93"/>
    </location>
</feature>
<evidence type="ECO:0000313" key="2">
    <source>
        <dbReference type="EMBL" id="KAK1758498.1"/>
    </source>
</evidence>
<evidence type="ECO:0000313" key="3">
    <source>
        <dbReference type="Proteomes" id="UP001239445"/>
    </source>
</evidence>